<sequence length="1185" mass="132315">MDDDVKDDSFVTLSTDLSSNGSISDPVLSDSEGRPKVVGFAPMDAVEGGGSSPVPKGAHSSLGRVTSFKETESDGLRARWALPWRFFLLVLQLIVTFPHAMYALHPTNSSWQLLGLSGHSSTLFFTCVLMISNPFRYEGTSWIKGNWLELVSSLQPVAQVALATVAEYRLGSGFETSSTGYTTVYVLVVILLFRRRYRIQRLRLMSSSGLQVLIMTTLPLITFSTLLSLMYLFAESIGCLIENDHYPIACYDITMSNNAFAMVFVVFGFLRIWVIPFSPSIYTPAHIAQFDFSLNEMMQFICFVFGSISGVFLFASSAELDDEKNVSKYFENKFQLRRTIKMFSFIMLVIAVGVSFLPLKLSGSYAGLKLKALLSTRSPMELGKVYRYISFTFCLMVLFCLDLPFLVYSARFYIDNDAMFLYRQAKELCLVALLAWPILLISVNLYFFSRPRGTSVLPKIVFGFLILHPLMLATGNLMLGDNEALLKHAVAGGIFVINFLPSCKSLQHFGSQSPTVISEHLQNYLLRVISVMAPVMFLFAEGLGCALRFGNRQCETLIDSNLTVSLHLSMSVIYYTSFAYTLKDLSMKNIATLQGASLHTICQIMFVGFSSFVSFLVFGMRPDIDYIESLKDIERADGRGNVEDPVNYRTRIALEISLGVVSGMWCLCYLIQGLKVVFKINDTSYEEERGSLTLWGYPSRVYTCIHASFSRLVFFLLGSSSPTDIARLYRLCLLLFILLPVGLETVYAYTDNSIWEWAAAAQFELSLVSICIYIFCNFGAATMEIRGGWRVTDIFLCSVPSFVLSLGALCKVVKRSRSNWVVLFVDDCARLVLISVSMCIVYRAKSVSAKVLTDVEKESLIKHRAFWTGISLFFPSVLYVGAELTGCLIRASIIDPLISFTDIDSQCGGLFPGAKSVTLHLTVLYFITAAFAPLEARTLNMLKVMTLSLSKFQFLQLSLFFFSCVLALTLYGTRHTGPAKTWQITYLYTFYLSWFFNLVLEGSNVLVRRMKSRGRTSVFSDSDDSDKLGKDSMWGFTRTNRFSTFVGWAPGTDGGVGLMSATEEKNNPKDFELAQLEAVKNKTEGDLKNSLGISKRDMNAWALVDFAQKSHSGRDFIGKNNEKDGKRSYLKSQFKKMKLKMNKKRTRTDSTEEGGGIFGNGKEEMGNVTGMGGEGGGIDFSPGYL</sequence>
<keyword evidence="4" id="KW-1185">Reference proteome</keyword>
<feature type="transmembrane region" description="Helical" evidence="2">
    <location>
        <begin position="485"/>
        <end position="503"/>
    </location>
</feature>
<feature type="transmembrane region" description="Helical" evidence="2">
    <location>
        <begin position="116"/>
        <end position="135"/>
    </location>
</feature>
<keyword evidence="2" id="KW-0812">Transmembrane</keyword>
<feature type="transmembrane region" description="Helical" evidence="2">
    <location>
        <begin position="259"/>
        <end position="279"/>
    </location>
</feature>
<feature type="transmembrane region" description="Helical" evidence="2">
    <location>
        <begin position="209"/>
        <end position="234"/>
    </location>
</feature>
<gene>
    <name evidence="3" type="ORF">TrST_g12278</name>
</gene>
<dbReference type="Proteomes" id="UP001165085">
    <property type="component" value="Unassembled WGS sequence"/>
</dbReference>
<name>A0A9W7BHY2_9STRA</name>
<evidence type="ECO:0000256" key="2">
    <source>
        <dbReference type="SAM" id="Phobius"/>
    </source>
</evidence>
<feature type="transmembrane region" description="Helical" evidence="2">
    <location>
        <begin position="86"/>
        <end position="104"/>
    </location>
</feature>
<accession>A0A9W7BHY2</accession>
<feature type="region of interest" description="Disordered" evidence="1">
    <location>
        <begin position="1140"/>
        <end position="1185"/>
    </location>
</feature>
<feature type="transmembrane region" description="Helical" evidence="2">
    <location>
        <begin position="562"/>
        <end position="580"/>
    </location>
</feature>
<reference evidence="4" key="1">
    <citation type="journal article" date="2023" name="Commun. Biol.">
        <title>Genome analysis of Parmales, the sister group of diatoms, reveals the evolutionary specialization of diatoms from phago-mixotrophs to photoautotrophs.</title>
        <authorList>
            <person name="Ban H."/>
            <person name="Sato S."/>
            <person name="Yoshikawa S."/>
            <person name="Yamada K."/>
            <person name="Nakamura Y."/>
            <person name="Ichinomiya M."/>
            <person name="Sato N."/>
            <person name="Blanc-Mathieu R."/>
            <person name="Endo H."/>
            <person name="Kuwata A."/>
            <person name="Ogata H."/>
        </authorList>
    </citation>
    <scope>NUCLEOTIDE SEQUENCE [LARGE SCALE GENOMIC DNA]</scope>
    <source>
        <strain evidence="4">NIES 3701</strain>
    </source>
</reference>
<feature type="transmembrane region" description="Helical" evidence="2">
    <location>
        <begin position="761"/>
        <end position="782"/>
    </location>
</feature>
<dbReference type="EMBL" id="BRXY01000336">
    <property type="protein sequence ID" value="GMH87997.1"/>
    <property type="molecule type" value="Genomic_DNA"/>
</dbReference>
<feature type="transmembrane region" description="Helical" evidence="2">
    <location>
        <begin position="460"/>
        <end position="479"/>
    </location>
</feature>
<evidence type="ECO:0000313" key="3">
    <source>
        <dbReference type="EMBL" id="GMH87997.1"/>
    </source>
</evidence>
<dbReference type="OrthoDB" id="193205at2759"/>
<feature type="transmembrane region" description="Helical" evidence="2">
    <location>
        <begin position="300"/>
        <end position="320"/>
    </location>
</feature>
<feature type="transmembrane region" description="Helical" evidence="2">
    <location>
        <begin position="728"/>
        <end position="749"/>
    </location>
</feature>
<evidence type="ECO:0000313" key="4">
    <source>
        <dbReference type="Proteomes" id="UP001165085"/>
    </source>
</evidence>
<feature type="transmembrane region" description="Helical" evidence="2">
    <location>
        <begin position="917"/>
        <end position="934"/>
    </location>
</feature>
<feature type="compositionally biased region" description="Gly residues" evidence="1">
    <location>
        <begin position="1169"/>
        <end position="1178"/>
    </location>
</feature>
<keyword evidence="2" id="KW-1133">Transmembrane helix</keyword>
<proteinExistence type="predicted"/>
<feature type="transmembrane region" description="Helical" evidence="2">
    <location>
        <begin position="985"/>
        <end position="1007"/>
    </location>
</feature>
<feature type="region of interest" description="Disordered" evidence="1">
    <location>
        <begin position="13"/>
        <end position="35"/>
    </location>
</feature>
<organism evidence="3 4">
    <name type="scientific">Triparma strigata</name>
    <dbReference type="NCBI Taxonomy" id="1606541"/>
    <lineage>
        <taxon>Eukaryota</taxon>
        <taxon>Sar</taxon>
        <taxon>Stramenopiles</taxon>
        <taxon>Ochrophyta</taxon>
        <taxon>Bolidophyceae</taxon>
        <taxon>Parmales</taxon>
        <taxon>Triparmaceae</taxon>
        <taxon>Triparma</taxon>
    </lineage>
</organism>
<feature type="transmembrane region" description="Helical" evidence="2">
    <location>
        <begin position="652"/>
        <end position="671"/>
    </location>
</feature>
<feature type="transmembrane region" description="Helical" evidence="2">
    <location>
        <begin position="601"/>
        <end position="620"/>
    </location>
</feature>
<protein>
    <submittedName>
        <fullName evidence="3">Uncharacterized protein</fullName>
    </submittedName>
</protein>
<feature type="compositionally biased region" description="Polar residues" evidence="1">
    <location>
        <begin position="13"/>
        <end position="23"/>
    </location>
</feature>
<feature type="transmembrane region" description="Helical" evidence="2">
    <location>
        <begin position="385"/>
        <end position="408"/>
    </location>
</feature>
<feature type="transmembrane region" description="Helical" evidence="2">
    <location>
        <begin position="428"/>
        <end position="448"/>
    </location>
</feature>
<feature type="transmembrane region" description="Helical" evidence="2">
    <location>
        <begin position="524"/>
        <end position="550"/>
    </location>
</feature>
<dbReference type="AlphaFoldDB" id="A0A9W7BHY2"/>
<feature type="transmembrane region" description="Helical" evidence="2">
    <location>
        <begin position="178"/>
        <end position="197"/>
    </location>
</feature>
<comment type="caution">
    <text evidence="3">The sequence shown here is derived from an EMBL/GenBank/DDBJ whole genome shotgun (WGS) entry which is preliminary data.</text>
</comment>
<evidence type="ECO:0000256" key="1">
    <source>
        <dbReference type="SAM" id="MobiDB-lite"/>
    </source>
</evidence>
<feature type="transmembrane region" description="Helical" evidence="2">
    <location>
        <begin position="340"/>
        <end position="359"/>
    </location>
</feature>
<feature type="transmembrane region" description="Helical" evidence="2">
    <location>
        <begin position="954"/>
        <end position="973"/>
    </location>
</feature>
<keyword evidence="2" id="KW-0472">Membrane</keyword>